<comment type="caution">
    <text evidence="10">The sequence shown here is derived from an EMBL/GenBank/DDBJ whole genome shotgun (WGS) entry which is preliminary data.</text>
</comment>
<dbReference type="InterPro" id="IPR051198">
    <property type="entry name" value="BchE-like"/>
</dbReference>
<gene>
    <name evidence="10" type="ORF">GXW71_33390</name>
</gene>
<keyword evidence="2" id="KW-0489">Methyltransferase</keyword>
<dbReference type="Gene3D" id="3.40.50.280">
    <property type="entry name" value="Cobalamin-binding domain"/>
    <property type="match status" value="1"/>
</dbReference>
<keyword evidence="5" id="KW-0479">Metal-binding</keyword>
<evidence type="ECO:0000313" key="10">
    <source>
        <dbReference type="EMBL" id="MBR0669292.1"/>
    </source>
</evidence>
<dbReference type="Gene3D" id="3.80.30.20">
    <property type="entry name" value="tm_1862 like domain"/>
    <property type="match status" value="1"/>
</dbReference>
<dbReference type="Pfam" id="PF02310">
    <property type="entry name" value="B12-binding"/>
    <property type="match status" value="1"/>
</dbReference>
<accession>A0ABS5F9R3</accession>
<dbReference type="InterPro" id="IPR007197">
    <property type="entry name" value="rSAM"/>
</dbReference>
<evidence type="ECO:0000256" key="3">
    <source>
        <dbReference type="ARBA" id="ARBA00022679"/>
    </source>
</evidence>
<keyword evidence="7" id="KW-0411">Iron-sulfur</keyword>
<evidence type="ECO:0000256" key="5">
    <source>
        <dbReference type="ARBA" id="ARBA00022723"/>
    </source>
</evidence>
<dbReference type="SFLD" id="SFLDS00029">
    <property type="entry name" value="Radical_SAM"/>
    <property type="match status" value="1"/>
</dbReference>
<dbReference type="InterPro" id="IPR034466">
    <property type="entry name" value="Methyltransferase_Class_B"/>
</dbReference>
<feature type="domain" description="Radical SAM core" evidence="9">
    <location>
        <begin position="170"/>
        <end position="397"/>
    </location>
</feature>
<dbReference type="PANTHER" id="PTHR43409:SF7">
    <property type="entry name" value="BLL1977 PROTEIN"/>
    <property type="match status" value="1"/>
</dbReference>
<evidence type="ECO:0000259" key="8">
    <source>
        <dbReference type="PROSITE" id="PS51332"/>
    </source>
</evidence>
<dbReference type="PROSITE" id="PS51332">
    <property type="entry name" value="B12_BINDING"/>
    <property type="match status" value="1"/>
</dbReference>
<dbReference type="InterPro" id="IPR006638">
    <property type="entry name" value="Elp3/MiaA/NifB-like_rSAM"/>
</dbReference>
<reference evidence="11" key="1">
    <citation type="journal article" date="2021" name="Syst. Appl. Microbiol.">
        <title>Roseomonas hellenica sp. nov., isolated from roots of wild-growing Alkanna tinctoria.</title>
        <authorList>
            <person name="Rat A."/>
            <person name="Naranjo H.D."/>
            <person name="Lebbe L."/>
            <person name="Cnockaert M."/>
            <person name="Krigas N."/>
            <person name="Grigoriadou K."/>
            <person name="Maloupa E."/>
            <person name="Willems A."/>
        </authorList>
    </citation>
    <scope>NUCLEOTIDE SEQUENCE [LARGE SCALE GENOMIC DNA]</scope>
    <source>
        <strain evidence="11">LMG 31523</strain>
    </source>
</reference>
<dbReference type="InterPro" id="IPR036724">
    <property type="entry name" value="Cobalamin-bd_sf"/>
</dbReference>
<dbReference type="SUPFAM" id="SSF52242">
    <property type="entry name" value="Cobalamin (vitamin B12)-binding domain"/>
    <property type="match status" value="1"/>
</dbReference>
<dbReference type="InterPro" id="IPR023404">
    <property type="entry name" value="rSAM_horseshoe"/>
</dbReference>
<keyword evidence="4" id="KW-0949">S-adenosyl-L-methionine</keyword>
<sequence length="447" mass="49875">MKVLFLEIDTESDWAVASLGPGFLAAYLRERGHEAGFLRVGLGMGVEEIAAAVRAEAPGLIGISATTRQWLRARLLLAELRRRSNVPVILGGLHATFSPEEVLRHPGIDFVCLGEGEAALFELVEALEAGRDIGDGSVGNIWAKDGKRPAIRPPIEPIDSIPFTARDLLDERWGVVHVSTQRGCPFPCTYCAARMYDQLYADQGGPAYGRRRSHANVLAELREIRARGPLNYVIFLDDTFTIHHPWVREFCRVYGAEFRVPFSLHARVETVNQKMLGELAEAGCRHIVYGVESGSERVRRQIMQRHATNQRFRDVFRWTREVGIMATANYIIGTPGETVAEMQETIALHHELDPVDFGYFVFYPYPGTALFHLCREKGYLPEDHLERPAVHSRSILKLPGVTPEEIEAVYAQWTAIRAAKTVSRVPEATAAEAAEAVAQVEKRARLG</sequence>
<evidence type="ECO:0000256" key="1">
    <source>
        <dbReference type="ARBA" id="ARBA00001966"/>
    </source>
</evidence>
<dbReference type="Pfam" id="PF04055">
    <property type="entry name" value="Radical_SAM"/>
    <property type="match status" value="1"/>
</dbReference>
<dbReference type="PROSITE" id="PS51918">
    <property type="entry name" value="RADICAL_SAM"/>
    <property type="match status" value="1"/>
</dbReference>
<dbReference type="Proteomes" id="UP001196870">
    <property type="component" value="Unassembled WGS sequence"/>
</dbReference>
<dbReference type="CDD" id="cd01335">
    <property type="entry name" value="Radical_SAM"/>
    <property type="match status" value="1"/>
</dbReference>
<evidence type="ECO:0000256" key="7">
    <source>
        <dbReference type="ARBA" id="ARBA00023014"/>
    </source>
</evidence>
<name>A0ABS5F9R3_9PROT</name>
<dbReference type="SFLD" id="SFLDG01123">
    <property type="entry name" value="methyltransferase_(Class_B)"/>
    <property type="match status" value="1"/>
</dbReference>
<dbReference type="InterPro" id="IPR006158">
    <property type="entry name" value="Cobalamin-bd"/>
</dbReference>
<dbReference type="SFLD" id="SFLDG01082">
    <property type="entry name" value="B12-binding_domain_containing"/>
    <property type="match status" value="1"/>
</dbReference>
<dbReference type="InterPro" id="IPR058240">
    <property type="entry name" value="rSAM_sf"/>
</dbReference>
<dbReference type="RefSeq" id="WP_211858186.1">
    <property type="nucleotide sequence ID" value="NZ_JAAGBB010000096.1"/>
</dbReference>
<evidence type="ECO:0000259" key="9">
    <source>
        <dbReference type="PROSITE" id="PS51918"/>
    </source>
</evidence>
<proteinExistence type="predicted"/>
<dbReference type="SUPFAM" id="SSF102114">
    <property type="entry name" value="Radical SAM enzymes"/>
    <property type="match status" value="1"/>
</dbReference>
<evidence type="ECO:0000256" key="4">
    <source>
        <dbReference type="ARBA" id="ARBA00022691"/>
    </source>
</evidence>
<evidence type="ECO:0000256" key="2">
    <source>
        <dbReference type="ARBA" id="ARBA00022603"/>
    </source>
</evidence>
<dbReference type="SMART" id="SM00729">
    <property type="entry name" value="Elp3"/>
    <property type="match status" value="1"/>
</dbReference>
<comment type="cofactor">
    <cofactor evidence="1">
        <name>[4Fe-4S] cluster</name>
        <dbReference type="ChEBI" id="CHEBI:49883"/>
    </cofactor>
</comment>
<keyword evidence="3" id="KW-0808">Transferase</keyword>
<protein>
    <submittedName>
        <fullName evidence="10">Radical SAM protein</fullName>
    </submittedName>
</protein>
<evidence type="ECO:0000313" key="11">
    <source>
        <dbReference type="Proteomes" id="UP001196870"/>
    </source>
</evidence>
<dbReference type="EMBL" id="JAAGBB010000096">
    <property type="protein sequence ID" value="MBR0669292.1"/>
    <property type="molecule type" value="Genomic_DNA"/>
</dbReference>
<feature type="domain" description="B12-binding" evidence="8">
    <location>
        <begin position="2"/>
        <end position="134"/>
    </location>
</feature>
<keyword evidence="11" id="KW-1185">Reference proteome</keyword>
<organism evidence="10 11">
    <name type="scientific">Plastoroseomonas hellenica</name>
    <dbReference type="NCBI Taxonomy" id="2687306"/>
    <lineage>
        <taxon>Bacteria</taxon>
        <taxon>Pseudomonadati</taxon>
        <taxon>Pseudomonadota</taxon>
        <taxon>Alphaproteobacteria</taxon>
        <taxon>Acetobacterales</taxon>
        <taxon>Acetobacteraceae</taxon>
        <taxon>Plastoroseomonas</taxon>
    </lineage>
</organism>
<dbReference type="CDD" id="cd02068">
    <property type="entry name" value="radical_SAM_B12_BD"/>
    <property type="match status" value="1"/>
</dbReference>
<evidence type="ECO:0000256" key="6">
    <source>
        <dbReference type="ARBA" id="ARBA00023004"/>
    </source>
</evidence>
<dbReference type="PANTHER" id="PTHR43409">
    <property type="entry name" value="ANAEROBIC MAGNESIUM-PROTOPORPHYRIN IX MONOMETHYL ESTER CYCLASE-RELATED"/>
    <property type="match status" value="1"/>
</dbReference>
<keyword evidence="6" id="KW-0408">Iron</keyword>